<dbReference type="SUPFAM" id="SSF48452">
    <property type="entry name" value="TPR-like"/>
    <property type="match status" value="1"/>
</dbReference>
<comment type="caution">
    <text evidence="1">The sequence shown here is derived from an EMBL/GenBank/DDBJ whole genome shotgun (WGS) entry which is preliminary data.</text>
</comment>
<keyword evidence="2" id="KW-1185">Reference proteome</keyword>
<dbReference type="PATRIC" id="fig|1547436.3.peg.3307"/>
<proteinExistence type="predicted"/>
<evidence type="ECO:0000313" key="2">
    <source>
        <dbReference type="Proteomes" id="UP000050827"/>
    </source>
</evidence>
<reference evidence="1 2" key="1">
    <citation type="submission" date="2015-04" db="EMBL/GenBank/DDBJ databases">
        <title>Complete genome of flavobacterium.</title>
        <authorList>
            <person name="Kwon Y.M."/>
            <person name="Kim S.-J."/>
        </authorList>
    </citation>
    <scope>NUCLEOTIDE SEQUENCE [LARGE SCALE GENOMIC DNA]</scope>
    <source>
        <strain evidence="1 2">DK169</strain>
    </source>
</reference>
<accession>A0A0Q0XK09</accession>
<sequence length="500" mass="55099">MRKVIYLVTALLVMSCSQEEFNIGNPNQADAARVLANAADFQNFNISNHTTMLTAQVSFSGIYFRGAADQFSTTNAFRGFWDYCDQPRRQVLNTTSNDDLIYQAGLPWVDFNGVINNANIVINNIENDGGEVIVSGSDVTEQELAAAYFDKGVAQGYLALIYDKAYIVDPDTDPNALEFSTYQELLDASLANITTAIGLASGSFEYTLYASGPSLDAATFTQLANSYMARFAIGVARTDAEAQSLDYNQILTYANAGLTEDFFPPALETVFFNNFQDWSLFLLGDGAGYMPTDQKITHLFDPSYDTDYPTDASIILPAATSDDPRLDLYYEYVAENFGFLRESRGRQLFSSYRTIKFFNDNDQNQTGIPVNIFPKAEIDYIKAECYYRQGNYGAAVTALDASPRMSVGMQSTTAAGPNVLNALLYEVSIELDLASGIIVPWTFMRRHDMLQAGTLTMYPVPASELEITQDEIYTFGGPAAAGEVGTASGSNDWRNINLVY</sequence>
<dbReference type="Proteomes" id="UP000050827">
    <property type="component" value="Unassembled WGS sequence"/>
</dbReference>
<evidence type="ECO:0000313" key="1">
    <source>
        <dbReference type="EMBL" id="KQC31229.1"/>
    </source>
</evidence>
<organism evidence="1 2">
    <name type="scientific">Flagellimonas eckloniae</name>
    <dbReference type="NCBI Taxonomy" id="346185"/>
    <lineage>
        <taxon>Bacteria</taxon>
        <taxon>Pseudomonadati</taxon>
        <taxon>Bacteroidota</taxon>
        <taxon>Flavobacteriia</taxon>
        <taxon>Flavobacteriales</taxon>
        <taxon>Flavobacteriaceae</taxon>
        <taxon>Flagellimonas</taxon>
    </lineage>
</organism>
<dbReference type="InterPro" id="IPR011990">
    <property type="entry name" value="TPR-like_helical_dom_sf"/>
</dbReference>
<dbReference type="EMBL" id="LCTZ01000002">
    <property type="protein sequence ID" value="KQC31229.1"/>
    <property type="molecule type" value="Genomic_DNA"/>
</dbReference>
<dbReference type="OrthoDB" id="725871at2"/>
<name>A0A0Q0XK09_9FLAO</name>
<dbReference type="RefSeq" id="WP_055397033.1">
    <property type="nucleotide sequence ID" value="NZ_LCTZ01000002.1"/>
</dbReference>
<gene>
    <name evidence="1" type="ORF">AAY42_16045</name>
</gene>
<dbReference type="PROSITE" id="PS51257">
    <property type="entry name" value="PROKAR_LIPOPROTEIN"/>
    <property type="match status" value="1"/>
</dbReference>
<dbReference type="AlphaFoldDB" id="A0A0Q0XK09"/>
<dbReference type="Gene3D" id="1.25.40.390">
    <property type="match status" value="1"/>
</dbReference>
<evidence type="ECO:0008006" key="3">
    <source>
        <dbReference type="Google" id="ProtNLM"/>
    </source>
</evidence>
<dbReference type="STRING" id="346185.AAY42_16045"/>
<protein>
    <recommendedName>
        <fullName evidence="3">SusD-like N-terminal domain-containing protein</fullName>
    </recommendedName>
</protein>